<feature type="transmembrane region" description="Helical" evidence="9">
    <location>
        <begin position="922"/>
        <end position="945"/>
    </location>
</feature>
<feature type="transmembrane region" description="Helical" evidence="9">
    <location>
        <begin position="275"/>
        <end position="296"/>
    </location>
</feature>
<dbReference type="InterPro" id="IPR001734">
    <property type="entry name" value="Na/solute_symporter"/>
</dbReference>
<feature type="transmembrane region" description="Helical" evidence="9">
    <location>
        <begin position="1145"/>
        <end position="1167"/>
    </location>
</feature>
<reference evidence="10" key="1">
    <citation type="submission" date="2022-10" db="EMBL/GenBank/DDBJ databases">
        <authorList>
            <person name="Chen Y."/>
            <person name="Dougan E. K."/>
            <person name="Chan C."/>
            <person name="Rhodes N."/>
            <person name="Thang M."/>
        </authorList>
    </citation>
    <scope>NUCLEOTIDE SEQUENCE</scope>
</reference>
<feature type="transmembrane region" description="Helical" evidence="9">
    <location>
        <begin position="1107"/>
        <end position="1125"/>
    </location>
</feature>
<dbReference type="EMBL" id="CAMXCT010000001">
    <property type="protein sequence ID" value="CAI3971875.1"/>
    <property type="molecule type" value="Genomic_DNA"/>
</dbReference>
<dbReference type="OrthoDB" id="445550at2759"/>
<feature type="transmembrane region" description="Helical" evidence="9">
    <location>
        <begin position="1051"/>
        <end position="1070"/>
    </location>
</feature>
<dbReference type="PROSITE" id="PS50283">
    <property type="entry name" value="NA_SOLUT_SYMP_3"/>
    <property type="match status" value="1"/>
</dbReference>
<dbReference type="AlphaFoldDB" id="A0A9P1BG86"/>
<feature type="transmembrane region" description="Helical" evidence="9">
    <location>
        <begin position="683"/>
        <end position="706"/>
    </location>
</feature>
<feature type="transmembrane region" description="Helical" evidence="9">
    <location>
        <begin position="331"/>
        <end position="355"/>
    </location>
</feature>
<feature type="transmembrane region" description="Helical" evidence="9">
    <location>
        <begin position="957"/>
        <end position="982"/>
    </location>
</feature>
<evidence type="ECO:0000256" key="1">
    <source>
        <dbReference type="ARBA" id="ARBA00004651"/>
    </source>
</evidence>
<feature type="transmembrane region" description="Helical" evidence="9">
    <location>
        <begin position="367"/>
        <end position="392"/>
    </location>
</feature>
<organism evidence="10">
    <name type="scientific">Cladocopium goreaui</name>
    <dbReference type="NCBI Taxonomy" id="2562237"/>
    <lineage>
        <taxon>Eukaryota</taxon>
        <taxon>Sar</taxon>
        <taxon>Alveolata</taxon>
        <taxon>Dinophyceae</taxon>
        <taxon>Suessiales</taxon>
        <taxon>Symbiodiniaceae</taxon>
        <taxon>Cladocopium</taxon>
    </lineage>
</organism>
<feature type="transmembrane region" description="Helical" evidence="9">
    <location>
        <begin position="95"/>
        <end position="117"/>
    </location>
</feature>
<feature type="transmembrane region" description="Helical" evidence="9">
    <location>
        <begin position="577"/>
        <end position="602"/>
    </location>
</feature>
<keyword evidence="7 9" id="KW-1133">Transmembrane helix</keyword>
<dbReference type="Pfam" id="PF07690">
    <property type="entry name" value="MFS_1"/>
    <property type="match status" value="1"/>
</dbReference>
<dbReference type="InterPro" id="IPR011701">
    <property type="entry name" value="MFS"/>
</dbReference>
<comment type="similarity">
    <text evidence="2">Belongs to the sodium:solute symporter (SSF) (TC 2.A.21) family.</text>
</comment>
<evidence type="ECO:0000256" key="8">
    <source>
        <dbReference type="ARBA" id="ARBA00023136"/>
    </source>
</evidence>
<dbReference type="CDD" id="cd11480">
    <property type="entry name" value="SLC5sbd_u4"/>
    <property type="match status" value="1"/>
</dbReference>
<keyword evidence="13" id="KW-1185">Reference proteome</keyword>
<feature type="transmembrane region" description="Helical" evidence="9">
    <location>
        <begin position="487"/>
        <end position="508"/>
    </location>
</feature>
<evidence type="ECO:0000256" key="5">
    <source>
        <dbReference type="ARBA" id="ARBA00022692"/>
    </source>
</evidence>
<dbReference type="SUPFAM" id="SSF103473">
    <property type="entry name" value="MFS general substrate transporter"/>
    <property type="match status" value="1"/>
</dbReference>
<feature type="transmembrane region" description="Helical" evidence="9">
    <location>
        <begin position="191"/>
        <end position="213"/>
    </location>
</feature>
<dbReference type="PANTHER" id="PTHR48086:SF6">
    <property type="entry name" value="CATION_ACETATE SYMPORTER ACTP"/>
    <property type="match status" value="1"/>
</dbReference>
<proteinExistence type="inferred from homology"/>
<comment type="caution">
    <text evidence="10">The sequence shown here is derived from an EMBL/GenBank/DDBJ whole genome shotgun (WGS) entry which is preliminary data.</text>
</comment>
<feature type="transmembrane region" description="Helical" evidence="9">
    <location>
        <begin position="538"/>
        <end position="557"/>
    </location>
</feature>
<evidence type="ECO:0000256" key="4">
    <source>
        <dbReference type="ARBA" id="ARBA00022475"/>
    </source>
</evidence>
<feature type="transmembrane region" description="Helical" evidence="9">
    <location>
        <begin position="1076"/>
        <end position="1100"/>
    </location>
</feature>
<dbReference type="Gene3D" id="1.20.1730.10">
    <property type="entry name" value="Sodium/glucose cotransporter"/>
    <property type="match status" value="2"/>
</dbReference>
<feature type="transmembrane region" description="Helical" evidence="9">
    <location>
        <begin position="398"/>
        <end position="418"/>
    </location>
</feature>
<feature type="transmembrane region" description="Helical" evidence="9">
    <location>
        <begin position="718"/>
        <end position="735"/>
    </location>
</feature>
<feature type="transmembrane region" description="Helical" evidence="9">
    <location>
        <begin position="1002"/>
        <end position="1030"/>
    </location>
</feature>
<evidence type="ECO:0000313" key="10">
    <source>
        <dbReference type="EMBL" id="CAI3971875.1"/>
    </source>
</evidence>
<feature type="transmembrane region" description="Helical" evidence="9">
    <location>
        <begin position="608"/>
        <end position="626"/>
    </location>
</feature>
<feature type="transmembrane region" description="Helical" evidence="9">
    <location>
        <begin position="233"/>
        <end position="255"/>
    </location>
</feature>
<feature type="transmembrane region" description="Helical" evidence="9">
    <location>
        <begin position="308"/>
        <end position="325"/>
    </location>
</feature>
<keyword evidence="8 9" id="KW-0472">Membrane</keyword>
<dbReference type="Gene3D" id="1.20.1250.20">
    <property type="entry name" value="MFS general substrate transporter like domains"/>
    <property type="match status" value="2"/>
</dbReference>
<dbReference type="Pfam" id="PF00474">
    <property type="entry name" value="SSF"/>
    <property type="match status" value="2"/>
</dbReference>
<dbReference type="InterPro" id="IPR050277">
    <property type="entry name" value="Sodium:Solute_Symporter"/>
</dbReference>
<keyword evidence="6" id="KW-0769">Symport</keyword>
<dbReference type="EMBL" id="CAMXCT020000001">
    <property type="protein sequence ID" value="CAL1125250.1"/>
    <property type="molecule type" value="Genomic_DNA"/>
</dbReference>
<dbReference type="Proteomes" id="UP001152797">
    <property type="component" value="Unassembled WGS sequence"/>
</dbReference>
<dbReference type="InterPro" id="IPR038377">
    <property type="entry name" value="Na/Glc_symporter_sf"/>
</dbReference>
<dbReference type="GO" id="GO:0015123">
    <property type="term" value="F:acetate transmembrane transporter activity"/>
    <property type="evidence" value="ECO:0007669"/>
    <property type="project" value="TreeGrafter"/>
</dbReference>
<dbReference type="InterPro" id="IPR036259">
    <property type="entry name" value="MFS_trans_sf"/>
</dbReference>
<feature type="transmembrane region" description="Helical" evidence="9">
    <location>
        <begin position="166"/>
        <end position="185"/>
    </location>
</feature>
<protein>
    <submittedName>
        <fullName evidence="12">Uncharacterized symporter YwcA</fullName>
    </submittedName>
</protein>
<evidence type="ECO:0000256" key="7">
    <source>
        <dbReference type="ARBA" id="ARBA00022989"/>
    </source>
</evidence>
<dbReference type="GO" id="GO:0015293">
    <property type="term" value="F:symporter activity"/>
    <property type="evidence" value="ECO:0007669"/>
    <property type="project" value="UniProtKB-KW"/>
</dbReference>
<evidence type="ECO:0000313" key="12">
    <source>
        <dbReference type="EMBL" id="CAL4759187.1"/>
    </source>
</evidence>
<sequence>MSVVATLVRPTAVASPSVSKSRGRLRTDLRASCGDGVAFGGMVGFGETYLPAFVLAVGLGELTAGMVGSLPLVAGGLMQTVSPAAIRTLGSHKRWVLLCAAVQALTFLPLVLAAAFGGITGPAVLLVAAMYWGAGLATGPAWNTWMGTIVPPTVRPRFFALRTRGSQVAVFCGFLTGGLALQLAGTHDRLMLAYGALFATAGICRLVSVGMLACQSEPTPIPANMRNIPWRKLLVHLGQGSGGRLLVYLVAVQAAVQMAGPYFTPFMFRKLGLSYGQFVALISVAYLAKVISLPLWGQVAHRIGARRLLWIGGIGIAPLSAGWLVSEQLPWLMFVQIVGGTTWAAYELAFFLLFFESIAQEERTSLLTLYNVINTMAWVGGALIGGTLLYVTGATYTSYLWVFTASAVCRCLAIFLLARIPAMEVESNEIGVRTVSVRPNSGSLDAPVLPSMRLSHESKDSSGFSEGSRTSHPPRATVFMQTRNARIGLVLFCVYLLLYGGFVLLNAFSPDTMAIKPVAGINLAILYGFGVIYEPSTVAAAAFFLFVAITLGLSFYLGSRAKSSQGYFAAHGQIPWFVNGVAFAGDYLSAASFLGICGMIAFYGYDGFLYSIGYLAGWIVALFVVAEPMKRFGKFTFADALDAKFGSRGIKLAAGVSTLAVSVFYLIPQMVGAGVLIQPLLGFPHWVGVVLVGTTVILIVVTAGMVSTTWVQFLKGSLLVVFSAILTLLILGRGFQVESGGIDGFQFQTLGPYSAEAVSDGSVGPADSTLVPNEGAWAETSFLRFRNNETGLISVWSTNTTDEGTTLREAQTLTTTADGEVLVNGQPKGTKKGEPELHPVGFLSRLPNGEQKTGPLGPVSFLSTLEKSEVILWGSQAVSDADGATTTVYYQKPTPGSRVLRPGEHPRFAGIRSDNPIDKLNFLSLMLALFGGTAALPHILIRYYTVKDEAAARKSTIVGIATIGFFYILTLYLGLGAMTSGALDVTNSNMAAPLLAKSINEWLFAIISAIAFTTVLGTVSGLILASAGAVAHDLMTSGFGMQLSDHEKVRVAKIASVLVGAIAIVLGILFQRLNVSYLVGWAFSVAASANLPSLVMILYWKKVTRQGVIAALIVGMVSSLGWILLSADTFTQVYGLPASSALVPFSQPGIVTIPLGFITLIGVSLATQPKSGN</sequence>
<reference evidence="11" key="2">
    <citation type="submission" date="2024-04" db="EMBL/GenBank/DDBJ databases">
        <authorList>
            <person name="Chen Y."/>
            <person name="Shah S."/>
            <person name="Dougan E. K."/>
            <person name="Thang M."/>
            <person name="Chan C."/>
        </authorList>
    </citation>
    <scope>NUCLEOTIDE SEQUENCE [LARGE SCALE GENOMIC DNA]</scope>
</reference>
<evidence type="ECO:0000256" key="6">
    <source>
        <dbReference type="ARBA" id="ARBA00022847"/>
    </source>
</evidence>
<evidence type="ECO:0000313" key="13">
    <source>
        <dbReference type="Proteomes" id="UP001152797"/>
    </source>
</evidence>
<keyword evidence="4" id="KW-1003">Cell membrane</keyword>
<comment type="subcellular location">
    <subcellularLocation>
        <location evidence="1">Cell membrane</location>
        <topology evidence="1">Multi-pass membrane protein</topology>
    </subcellularLocation>
</comment>
<evidence type="ECO:0000313" key="11">
    <source>
        <dbReference type="EMBL" id="CAL1125250.1"/>
    </source>
</evidence>
<evidence type="ECO:0000256" key="3">
    <source>
        <dbReference type="ARBA" id="ARBA00022448"/>
    </source>
</evidence>
<evidence type="ECO:0000256" key="2">
    <source>
        <dbReference type="ARBA" id="ARBA00006434"/>
    </source>
</evidence>
<dbReference type="PANTHER" id="PTHR48086">
    <property type="entry name" value="SODIUM/PROLINE SYMPORTER-RELATED"/>
    <property type="match status" value="1"/>
</dbReference>
<name>A0A9P1BG86_9DINO</name>
<keyword evidence="3" id="KW-0813">Transport</keyword>
<feature type="transmembrane region" description="Helical" evidence="9">
    <location>
        <begin position="123"/>
        <end position="145"/>
    </location>
</feature>
<dbReference type="GO" id="GO:0005886">
    <property type="term" value="C:plasma membrane"/>
    <property type="evidence" value="ECO:0007669"/>
    <property type="project" value="UniProtKB-SubCell"/>
</dbReference>
<accession>A0A9P1BG86</accession>
<feature type="transmembrane region" description="Helical" evidence="9">
    <location>
        <begin position="49"/>
        <end position="74"/>
    </location>
</feature>
<keyword evidence="5 9" id="KW-0812">Transmembrane</keyword>
<dbReference type="EMBL" id="CAMXCT030000001">
    <property type="protein sequence ID" value="CAL4759187.1"/>
    <property type="molecule type" value="Genomic_DNA"/>
</dbReference>
<evidence type="ECO:0000256" key="9">
    <source>
        <dbReference type="SAM" id="Phobius"/>
    </source>
</evidence>
<gene>
    <name evidence="10" type="ORF">C1SCF055_LOCUS465</name>
</gene>
<feature type="transmembrane region" description="Helical" evidence="9">
    <location>
        <begin position="652"/>
        <end position="677"/>
    </location>
</feature>
<dbReference type="GO" id="GO:0006847">
    <property type="term" value="P:plasma membrane acetate transport"/>
    <property type="evidence" value="ECO:0007669"/>
    <property type="project" value="TreeGrafter"/>
</dbReference>